<reference evidence="3 4" key="1">
    <citation type="submission" date="2017-11" db="EMBL/GenBank/DDBJ databases">
        <title>Revised Sequence and Annotation of the Rhodobaca barguzinensis strain alga05 Genome.</title>
        <authorList>
            <person name="Kopejtka K."/>
            <person name="Tomasch J.M."/>
            <person name="Bunk B."/>
            <person name="Koblizek M."/>
        </authorList>
    </citation>
    <scope>NUCLEOTIDE SEQUENCE [LARGE SCALE GENOMIC DNA]</scope>
    <source>
        <strain evidence="4">alga05</strain>
    </source>
</reference>
<organism evidence="3 4">
    <name type="scientific">Roseinatronobacter bogoriensis subsp. barguzinensis</name>
    <dbReference type="NCBI Taxonomy" id="441209"/>
    <lineage>
        <taxon>Bacteria</taxon>
        <taxon>Pseudomonadati</taxon>
        <taxon>Pseudomonadota</taxon>
        <taxon>Alphaproteobacteria</taxon>
        <taxon>Rhodobacterales</taxon>
        <taxon>Paracoccaceae</taxon>
        <taxon>Roseinatronobacter</taxon>
    </lineage>
</organism>
<dbReference type="KEGG" id="rbg:BG454_02460"/>
<dbReference type="AlphaFoldDB" id="A0A2K8KFB3"/>
<keyword evidence="4" id="KW-1185">Reference proteome</keyword>
<dbReference type="Proteomes" id="UP000228948">
    <property type="component" value="Chromosome"/>
</dbReference>
<feature type="transmembrane region" description="Helical" evidence="1">
    <location>
        <begin position="118"/>
        <end position="136"/>
    </location>
</feature>
<feature type="transmembrane region" description="Helical" evidence="1">
    <location>
        <begin position="31"/>
        <end position="53"/>
    </location>
</feature>
<name>A0A2K8KFB3_9RHOB</name>
<evidence type="ECO:0000259" key="2">
    <source>
        <dbReference type="Pfam" id="PF07331"/>
    </source>
</evidence>
<dbReference type="STRING" id="441209.GCA_001870665_00733"/>
<feature type="transmembrane region" description="Helical" evidence="1">
    <location>
        <begin position="88"/>
        <end position="106"/>
    </location>
</feature>
<protein>
    <recommendedName>
        <fullName evidence="2">DUF1468 domain-containing protein</fullName>
    </recommendedName>
</protein>
<keyword evidence="1" id="KW-1133">Transmembrane helix</keyword>
<feature type="domain" description="DUF1468" evidence="2">
    <location>
        <begin position="13"/>
        <end position="142"/>
    </location>
</feature>
<dbReference type="InterPro" id="IPR009936">
    <property type="entry name" value="DUF1468"/>
</dbReference>
<evidence type="ECO:0000256" key="1">
    <source>
        <dbReference type="SAM" id="Phobius"/>
    </source>
</evidence>
<feature type="transmembrane region" description="Helical" evidence="1">
    <location>
        <begin position="7"/>
        <end position="25"/>
    </location>
</feature>
<dbReference type="OrthoDB" id="6164852at2"/>
<keyword evidence="1" id="KW-0812">Transmembrane</keyword>
<evidence type="ECO:0000313" key="4">
    <source>
        <dbReference type="Proteomes" id="UP000228948"/>
    </source>
</evidence>
<proteinExistence type="predicted"/>
<dbReference type="RefSeq" id="WP_071479837.1">
    <property type="nucleotide sequence ID" value="NZ_CP024899.1"/>
</dbReference>
<keyword evidence="1" id="KW-0472">Membrane</keyword>
<gene>
    <name evidence="3" type="ORF">BG454_02460</name>
</gene>
<accession>A0A2K8KFB3</accession>
<evidence type="ECO:0000313" key="3">
    <source>
        <dbReference type="EMBL" id="ATX64840.1"/>
    </source>
</evidence>
<dbReference type="EMBL" id="CP024899">
    <property type="protein sequence ID" value="ATX64840.1"/>
    <property type="molecule type" value="Genomic_DNA"/>
</dbReference>
<dbReference type="Pfam" id="PF07331">
    <property type="entry name" value="TctB"/>
    <property type="match status" value="1"/>
</dbReference>
<feature type="transmembrane region" description="Helical" evidence="1">
    <location>
        <begin position="62"/>
        <end position="82"/>
    </location>
</feature>
<sequence>MQIRINTELYGGLFGMALAAIFWFNKGNMGFLSAVFPDAVLIILATVSGLLILRGLIAGEPTLLDVSGAGHVISGVAIMALWWLGIRYVGFVTTSVPLFVALALMMKRREGPLSWRDVIITVIVATVVAGGFFWVFTEVLGIRPFRAPLL</sequence>